<feature type="domain" description="DUF397" evidence="2">
    <location>
        <begin position="43"/>
        <end position="92"/>
    </location>
</feature>
<evidence type="ECO:0000256" key="1">
    <source>
        <dbReference type="SAM" id="MobiDB-lite"/>
    </source>
</evidence>
<feature type="domain" description="DUF397" evidence="2">
    <location>
        <begin position="25"/>
        <end position="42"/>
    </location>
</feature>
<sequence length="94" mass="10143">MVEHDRAWQKSSSSGPNNGDRVEVSWRKSSASGADNGDCVEVAWQKSSFSGGDNGDCVEVAFGLETVGVRDSKNSDGGVLRFTAAQWQRFVESQ</sequence>
<accession>A0A1W2BAP2</accession>
<name>A0A1W2BAP2_KIBAR</name>
<keyword evidence="4" id="KW-1185">Reference proteome</keyword>
<evidence type="ECO:0000313" key="3">
    <source>
        <dbReference type="EMBL" id="SMC69448.1"/>
    </source>
</evidence>
<evidence type="ECO:0000259" key="2">
    <source>
        <dbReference type="Pfam" id="PF04149"/>
    </source>
</evidence>
<dbReference type="EMBL" id="FWXV01000001">
    <property type="protein sequence ID" value="SMC69448.1"/>
    <property type="molecule type" value="Genomic_DNA"/>
</dbReference>
<proteinExistence type="predicted"/>
<protein>
    <recommendedName>
        <fullName evidence="2">DUF397 domain-containing protein</fullName>
    </recommendedName>
</protein>
<reference evidence="3 4" key="1">
    <citation type="submission" date="2017-04" db="EMBL/GenBank/DDBJ databases">
        <authorList>
            <person name="Afonso C.L."/>
            <person name="Miller P.J."/>
            <person name="Scott M.A."/>
            <person name="Spackman E."/>
            <person name="Goraichik I."/>
            <person name="Dimitrov K.M."/>
            <person name="Suarez D.L."/>
            <person name="Swayne D.E."/>
        </authorList>
    </citation>
    <scope>NUCLEOTIDE SEQUENCE [LARGE SCALE GENOMIC DNA]</scope>
    <source>
        <strain evidence="3 4">DSM 43828</strain>
    </source>
</reference>
<gene>
    <name evidence="3" type="ORF">SAMN05661093_01462</name>
</gene>
<feature type="region of interest" description="Disordered" evidence="1">
    <location>
        <begin position="1"/>
        <end position="35"/>
    </location>
</feature>
<dbReference type="Proteomes" id="UP000192674">
    <property type="component" value="Unassembled WGS sequence"/>
</dbReference>
<dbReference type="InterPro" id="IPR007278">
    <property type="entry name" value="DUF397"/>
</dbReference>
<dbReference type="Pfam" id="PF04149">
    <property type="entry name" value="DUF397"/>
    <property type="match status" value="2"/>
</dbReference>
<organism evidence="3 4">
    <name type="scientific">Kibdelosporangium aridum</name>
    <dbReference type="NCBI Taxonomy" id="2030"/>
    <lineage>
        <taxon>Bacteria</taxon>
        <taxon>Bacillati</taxon>
        <taxon>Actinomycetota</taxon>
        <taxon>Actinomycetes</taxon>
        <taxon>Pseudonocardiales</taxon>
        <taxon>Pseudonocardiaceae</taxon>
        <taxon>Kibdelosporangium</taxon>
    </lineage>
</organism>
<dbReference type="AlphaFoldDB" id="A0A1W2BAP2"/>
<evidence type="ECO:0000313" key="4">
    <source>
        <dbReference type="Proteomes" id="UP000192674"/>
    </source>
</evidence>